<feature type="signal peptide" evidence="1">
    <location>
        <begin position="1"/>
        <end position="18"/>
    </location>
</feature>
<name>A0A1V6SWF9_9EURO</name>
<evidence type="ECO:0008006" key="4">
    <source>
        <dbReference type="Google" id="ProtNLM"/>
    </source>
</evidence>
<comment type="caution">
    <text evidence="2">The sequence shown here is derived from an EMBL/GenBank/DDBJ whole genome shotgun (WGS) entry which is preliminary data.</text>
</comment>
<accession>A0A1V6SWF9</accession>
<keyword evidence="3" id="KW-1185">Reference proteome</keyword>
<evidence type="ECO:0000313" key="3">
    <source>
        <dbReference type="Proteomes" id="UP000191285"/>
    </source>
</evidence>
<dbReference type="EMBL" id="MLKD01000019">
    <property type="protein sequence ID" value="OQE17963.1"/>
    <property type="molecule type" value="Genomic_DNA"/>
</dbReference>
<evidence type="ECO:0000256" key="1">
    <source>
        <dbReference type="SAM" id="SignalP"/>
    </source>
</evidence>
<dbReference type="AlphaFoldDB" id="A0A1V6SWF9"/>
<protein>
    <recommendedName>
        <fullName evidence="4">Phosphoglycerate mutase family protein</fullName>
    </recommendedName>
</protein>
<dbReference type="Proteomes" id="UP000191285">
    <property type="component" value="Unassembled WGS sequence"/>
</dbReference>
<feature type="chain" id="PRO_5012686636" description="Phosphoglycerate mutase family protein" evidence="1">
    <location>
        <begin position="19"/>
        <end position="149"/>
    </location>
</feature>
<evidence type="ECO:0000313" key="2">
    <source>
        <dbReference type="EMBL" id="OQE17963.1"/>
    </source>
</evidence>
<organism evidence="2 3">
    <name type="scientific">Penicillium steckii</name>
    <dbReference type="NCBI Taxonomy" id="303698"/>
    <lineage>
        <taxon>Eukaryota</taxon>
        <taxon>Fungi</taxon>
        <taxon>Dikarya</taxon>
        <taxon>Ascomycota</taxon>
        <taxon>Pezizomycotina</taxon>
        <taxon>Eurotiomycetes</taxon>
        <taxon>Eurotiomycetidae</taxon>
        <taxon>Eurotiales</taxon>
        <taxon>Aspergillaceae</taxon>
        <taxon>Penicillium</taxon>
    </lineage>
</organism>
<keyword evidence="1" id="KW-0732">Signal</keyword>
<reference evidence="3" key="1">
    <citation type="journal article" date="2017" name="Nat. Microbiol.">
        <title>Global analysis of biosynthetic gene clusters reveals vast potential of secondary metabolite production in Penicillium species.</title>
        <authorList>
            <person name="Nielsen J.C."/>
            <person name="Grijseels S."/>
            <person name="Prigent S."/>
            <person name="Ji B."/>
            <person name="Dainat J."/>
            <person name="Nielsen K.F."/>
            <person name="Frisvad J.C."/>
            <person name="Workman M."/>
            <person name="Nielsen J."/>
        </authorList>
    </citation>
    <scope>NUCLEOTIDE SEQUENCE [LARGE SCALE GENOMIC DNA]</scope>
    <source>
        <strain evidence="3">IBT 24891</strain>
    </source>
</reference>
<proteinExistence type="predicted"/>
<gene>
    <name evidence="2" type="ORF">PENSTE_c019G08066</name>
</gene>
<sequence length="149" mass="16927">MRTILLCILLEFLTLAPAARPTIYLIRHGEKPKDGGNGLSAEGLKRAQCLRQVFGADSEYNIGFIMAQKPKLNGKRARPYQTVAPLGRDLGVPIDTSCERNDYKCVRNMVENYEGTKNILICWEHRRMSHIIEELGDHDLDAPKYPDDR</sequence>
<dbReference type="OrthoDB" id="425925at2759"/>
<dbReference type="STRING" id="303698.A0A1V6SWF9"/>